<dbReference type="Gene3D" id="1.20.120.620">
    <property type="entry name" value="Backbone structure of the membrane domain of e. Coli histidine kinase receptor kdpd"/>
    <property type="match status" value="1"/>
</dbReference>
<keyword evidence="5" id="KW-0808">Transferase</keyword>
<dbReference type="InterPro" id="IPR036890">
    <property type="entry name" value="HATPase_C_sf"/>
</dbReference>
<dbReference type="InterPro" id="IPR003661">
    <property type="entry name" value="HisK_dim/P_dom"/>
</dbReference>
<feature type="transmembrane region" description="Helical" evidence="13">
    <location>
        <begin position="494"/>
        <end position="510"/>
    </location>
</feature>
<comment type="catalytic activity">
    <reaction evidence="1">
        <text>ATP + protein L-histidine = ADP + protein N-phospho-L-histidine.</text>
        <dbReference type="EC" id="2.7.13.3"/>
    </reaction>
</comment>
<dbReference type="SUPFAM" id="SSF52402">
    <property type="entry name" value="Adenine nucleotide alpha hydrolases-like"/>
    <property type="match status" value="1"/>
</dbReference>
<evidence type="ECO:0000256" key="11">
    <source>
        <dbReference type="ARBA" id="ARBA00023012"/>
    </source>
</evidence>
<dbReference type="GO" id="GO:0005737">
    <property type="term" value="C:cytoplasm"/>
    <property type="evidence" value="ECO:0007669"/>
    <property type="project" value="UniProtKB-ARBA"/>
</dbReference>
<feature type="transmembrane region" description="Helical" evidence="13">
    <location>
        <begin position="522"/>
        <end position="544"/>
    </location>
</feature>
<dbReference type="SMART" id="SM00387">
    <property type="entry name" value="HATPase_c"/>
    <property type="match status" value="1"/>
</dbReference>
<dbReference type="InterPro" id="IPR003852">
    <property type="entry name" value="Sig_transdc_His_kinase_KdpD_N"/>
</dbReference>
<evidence type="ECO:0000256" key="7">
    <source>
        <dbReference type="ARBA" id="ARBA00022741"/>
    </source>
</evidence>
<keyword evidence="8 15" id="KW-0418">Kinase</keyword>
<dbReference type="PANTHER" id="PTHR45569:SF1">
    <property type="entry name" value="SENSOR PROTEIN KDPD"/>
    <property type="match status" value="1"/>
</dbReference>
<keyword evidence="4" id="KW-0597">Phosphoprotein</keyword>
<dbReference type="PROSITE" id="PS50109">
    <property type="entry name" value="HIS_KIN"/>
    <property type="match status" value="1"/>
</dbReference>
<dbReference type="InterPro" id="IPR052023">
    <property type="entry name" value="Histidine_kinase_KdpD"/>
</dbReference>
<evidence type="ECO:0000256" key="4">
    <source>
        <dbReference type="ARBA" id="ARBA00022553"/>
    </source>
</evidence>
<dbReference type="Gene3D" id="3.30.450.40">
    <property type="match status" value="1"/>
</dbReference>
<name>A0A5P2H6P3_9BURK</name>
<comment type="subcellular location">
    <subcellularLocation>
        <location evidence="2">Membrane</location>
        <topology evidence="2">Multi-pass membrane protein</topology>
    </subcellularLocation>
</comment>
<sequence length="968" mass="105083">MTEPVARPDPDDLLERVQAEGARAARGKLRVYFGASAGVGKTFAMLSAARALRMQGTDVVIGIVETHGRAETEALLDGLERLPMRAVPYRDRVLQEFDLDGALARRPALVLVDELAHSNAAGSRHPKRWQDIQELQAAGIDVWTTVNVQHLDSLNQAVGGITGVRVWETVPDAVFDGADEVMLVDLPADELLRRLREGKVYLAEQAQQAARNFFRKGNLMALRELALRRTADRVDDDVRAYRDARAIAPVWRTREAVLACIGSGDDAEQVVRSARRLASQLDCDWHVVTIATPRLTPLADTVRARMQAAMQLAEELGARTDTLAGDDMVGAVTGYVRRHNLTKVIVGRARTEWPREAHWLERGRAWLARAMAPALGVGNRLIGRQTFADALAAGCPEIDVIRVAADTTRTELRPRAAGPGGLAPSPDARTAEDEAAAAEVRRKRLYDYGWAVLWCGAASALSMLARPWFDLVNIAMLFLAAVVGVALRHGRGPAAFTSVLAVGSFDYFFVPPRLSFAVSDVQYLLTFVVMLTVGLVIGQLTAGLREQARVAVRRETDARTLYELARELSAALTVEQIGEIGSRFLRAAFDAQATLFVVGAQGRLVSLAIDGGPDAAQRDAADLRRGEAIDKVLAQWVFDHGQPAGTGTHTLPGSTVLYLPLKAPMQTRGVLAVEPRAWRALAAPDLRRQADVFTTLIAIAIERLHYVEVAQQALLSIESERLRSSLLAAVSHDLRTPLTGLIGMAETLQRTDPPLRDDVAATVDAMRGQAQRMRTMVVNLLDMARLQRHDVALQRTWQSLEELVGAALASLRDALAGHRVRVADLSALPLVECDGVLMERVLCNLLENAAKYTPAGTEIRLHGAIVGDEVRLVVEDDGPGVPRGRERQIFEKFVRGDSESATAGVGLGLAVCDAIMQAHGGRIWADAVEGAGARFTLALPRGNPPAIEPEILETVDVAPPSMRGKDSH</sequence>
<dbReference type="Pfam" id="PF13492">
    <property type="entry name" value="GAF_3"/>
    <property type="match status" value="1"/>
</dbReference>
<dbReference type="Gene3D" id="3.30.565.10">
    <property type="entry name" value="Histidine kinase-like ATPase, C-terminal domain"/>
    <property type="match status" value="1"/>
</dbReference>
<dbReference type="Gene3D" id="1.10.287.130">
    <property type="match status" value="1"/>
</dbReference>
<gene>
    <name evidence="15" type="ORF">FOB72_14415</name>
</gene>
<dbReference type="Pfam" id="PF00512">
    <property type="entry name" value="HisKA"/>
    <property type="match status" value="1"/>
</dbReference>
<dbReference type="GO" id="GO:0005524">
    <property type="term" value="F:ATP binding"/>
    <property type="evidence" value="ECO:0007669"/>
    <property type="project" value="UniProtKB-KW"/>
</dbReference>
<dbReference type="Pfam" id="PF13493">
    <property type="entry name" value="DUF4118"/>
    <property type="match status" value="1"/>
</dbReference>
<dbReference type="Proteomes" id="UP000322822">
    <property type="component" value="Chromosome 1"/>
</dbReference>
<evidence type="ECO:0000256" key="10">
    <source>
        <dbReference type="ARBA" id="ARBA00022989"/>
    </source>
</evidence>
<dbReference type="InterPro" id="IPR027417">
    <property type="entry name" value="P-loop_NTPase"/>
</dbReference>
<evidence type="ECO:0000313" key="16">
    <source>
        <dbReference type="Proteomes" id="UP000322822"/>
    </source>
</evidence>
<evidence type="ECO:0000256" key="3">
    <source>
        <dbReference type="ARBA" id="ARBA00012438"/>
    </source>
</evidence>
<dbReference type="FunFam" id="3.40.50.300:FF:000483">
    <property type="entry name" value="Sensor histidine kinase KdpD"/>
    <property type="match status" value="1"/>
</dbReference>
<dbReference type="EC" id="2.7.13.3" evidence="3"/>
<keyword evidence="9" id="KW-0067">ATP-binding</keyword>
<evidence type="ECO:0000256" key="13">
    <source>
        <dbReference type="SAM" id="Phobius"/>
    </source>
</evidence>
<evidence type="ECO:0000313" key="15">
    <source>
        <dbReference type="EMBL" id="QET03125.1"/>
    </source>
</evidence>
<dbReference type="EMBL" id="CP044065">
    <property type="protein sequence ID" value="QET03125.1"/>
    <property type="molecule type" value="Genomic_DNA"/>
</dbReference>
<keyword evidence="10 13" id="KW-1133">Transmembrane helix</keyword>
<dbReference type="GO" id="GO:0005886">
    <property type="term" value="C:plasma membrane"/>
    <property type="evidence" value="ECO:0007669"/>
    <property type="project" value="TreeGrafter"/>
</dbReference>
<feature type="transmembrane region" description="Helical" evidence="13">
    <location>
        <begin position="471"/>
        <end position="487"/>
    </location>
</feature>
<dbReference type="OrthoDB" id="9806130at2"/>
<evidence type="ECO:0000256" key="9">
    <source>
        <dbReference type="ARBA" id="ARBA00022840"/>
    </source>
</evidence>
<keyword evidence="6 13" id="KW-0812">Transmembrane</keyword>
<evidence type="ECO:0000256" key="5">
    <source>
        <dbReference type="ARBA" id="ARBA00022679"/>
    </source>
</evidence>
<dbReference type="SUPFAM" id="SSF55781">
    <property type="entry name" value="GAF domain-like"/>
    <property type="match status" value="1"/>
</dbReference>
<reference evidence="15 16" key="1">
    <citation type="submission" date="2019-09" db="EMBL/GenBank/DDBJ databases">
        <title>FDA dAtabase for Regulatory Grade micrObial Sequences (FDA-ARGOS): Supporting development and validation of Infectious Disease Dx tests.</title>
        <authorList>
            <person name="Sciortino C."/>
            <person name="Tallon L."/>
            <person name="Sadzewicz L."/>
            <person name="Vavikolanu K."/>
            <person name="Mehta A."/>
            <person name="Aluvathingal J."/>
            <person name="Nadendla S."/>
            <person name="Nandy P."/>
            <person name="Geyer C."/>
            <person name="Yan Y."/>
            <person name="Sichtig H."/>
        </authorList>
    </citation>
    <scope>NUCLEOTIDE SEQUENCE [LARGE SCALE GENOMIC DNA]</scope>
    <source>
        <strain evidence="15 16">FDAARGOS_664</strain>
    </source>
</reference>
<dbReference type="InterPro" id="IPR003018">
    <property type="entry name" value="GAF"/>
</dbReference>
<dbReference type="InterPro" id="IPR038318">
    <property type="entry name" value="KdpD_sf"/>
</dbReference>
<dbReference type="PRINTS" id="PR00344">
    <property type="entry name" value="BCTRLSENSOR"/>
</dbReference>
<dbReference type="AlphaFoldDB" id="A0A5P2H6P3"/>
<evidence type="ECO:0000256" key="8">
    <source>
        <dbReference type="ARBA" id="ARBA00022777"/>
    </source>
</evidence>
<dbReference type="RefSeq" id="WP_150373221.1">
    <property type="nucleotide sequence ID" value="NZ_CP044065.1"/>
</dbReference>
<evidence type="ECO:0000259" key="14">
    <source>
        <dbReference type="PROSITE" id="PS50109"/>
    </source>
</evidence>
<dbReference type="Pfam" id="PF02518">
    <property type="entry name" value="HATPase_c"/>
    <property type="match status" value="1"/>
</dbReference>
<evidence type="ECO:0000256" key="2">
    <source>
        <dbReference type="ARBA" id="ARBA00004141"/>
    </source>
</evidence>
<dbReference type="SUPFAM" id="SSF47384">
    <property type="entry name" value="Homodimeric domain of signal transducing histidine kinase"/>
    <property type="match status" value="1"/>
</dbReference>
<dbReference type="PANTHER" id="PTHR45569">
    <property type="entry name" value="SENSOR PROTEIN KDPD"/>
    <property type="match status" value="1"/>
</dbReference>
<dbReference type="InterPro" id="IPR005467">
    <property type="entry name" value="His_kinase_dom"/>
</dbReference>
<dbReference type="Pfam" id="PF02702">
    <property type="entry name" value="KdpD"/>
    <property type="match status" value="1"/>
</dbReference>
<protein>
    <recommendedName>
        <fullName evidence="3">histidine kinase</fullName>
        <ecNumber evidence="3">2.7.13.3</ecNumber>
    </recommendedName>
</protein>
<dbReference type="InterPro" id="IPR029016">
    <property type="entry name" value="GAF-like_dom_sf"/>
</dbReference>
<keyword evidence="12 13" id="KW-0472">Membrane</keyword>
<dbReference type="InterPro" id="IPR025201">
    <property type="entry name" value="KdpD_TM"/>
</dbReference>
<dbReference type="InterPro" id="IPR003594">
    <property type="entry name" value="HATPase_dom"/>
</dbReference>
<keyword evidence="7" id="KW-0547">Nucleotide-binding</keyword>
<organism evidence="15 16">
    <name type="scientific">Cupriavidus pauculus</name>
    <dbReference type="NCBI Taxonomy" id="82633"/>
    <lineage>
        <taxon>Bacteria</taxon>
        <taxon>Pseudomonadati</taxon>
        <taxon>Pseudomonadota</taxon>
        <taxon>Betaproteobacteria</taxon>
        <taxon>Burkholderiales</taxon>
        <taxon>Burkholderiaceae</taxon>
        <taxon>Cupriavidus</taxon>
    </lineage>
</organism>
<dbReference type="InterPro" id="IPR004358">
    <property type="entry name" value="Sig_transdc_His_kin-like_C"/>
</dbReference>
<evidence type="ECO:0000256" key="6">
    <source>
        <dbReference type="ARBA" id="ARBA00022692"/>
    </source>
</evidence>
<keyword evidence="11" id="KW-0902">Two-component regulatory system</keyword>
<dbReference type="Gene3D" id="3.40.50.300">
    <property type="entry name" value="P-loop containing nucleotide triphosphate hydrolases"/>
    <property type="match status" value="1"/>
</dbReference>
<evidence type="ECO:0000256" key="1">
    <source>
        <dbReference type="ARBA" id="ARBA00000085"/>
    </source>
</evidence>
<accession>A0A5P2H6P3</accession>
<proteinExistence type="predicted"/>
<dbReference type="InterPro" id="IPR036097">
    <property type="entry name" value="HisK_dim/P_sf"/>
</dbReference>
<feature type="domain" description="Histidine kinase" evidence="14">
    <location>
        <begin position="729"/>
        <end position="943"/>
    </location>
</feature>
<dbReference type="SUPFAM" id="SSF55874">
    <property type="entry name" value="ATPase domain of HSP90 chaperone/DNA topoisomerase II/histidine kinase"/>
    <property type="match status" value="1"/>
</dbReference>
<dbReference type="CDD" id="cd00082">
    <property type="entry name" value="HisKA"/>
    <property type="match status" value="1"/>
</dbReference>
<dbReference type="CDD" id="cd00075">
    <property type="entry name" value="HATPase"/>
    <property type="match status" value="1"/>
</dbReference>
<dbReference type="SMART" id="SM00388">
    <property type="entry name" value="HisKA"/>
    <property type="match status" value="1"/>
</dbReference>
<evidence type="ECO:0000256" key="12">
    <source>
        <dbReference type="ARBA" id="ARBA00023136"/>
    </source>
</evidence>
<dbReference type="GO" id="GO:0000155">
    <property type="term" value="F:phosphorelay sensor kinase activity"/>
    <property type="evidence" value="ECO:0007669"/>
    <property type="project" value="InterPro"/>
</dbReference>